<gene>
    <name evidence="1" type="ORF">MNBD_GAMMA21-1575</name>
</gene>
<dbReference type="AlphaFoldDB" id="A0A3B1AC92"/>
<organism evidence="1">
    <name type="scientific">hydrothermal vent metagenome</name>
    <dbReference type="NCBI Taxonomy" id="652676"/>
    <lineage>
        <taxon>unclassified sequences</taxon>
        <taxon>metagenomes</taxon>
        <taxon>ecological metagenomes</taxon>
    </lineage>
</organism>
<reference evidence="1" key="1">
    <citation type="submission" date="2018-06" db="EMBL/GenBank/DDBJ databases">
        <authorList>
            <person name="Zhirakovskaya E."/>
        </authorList>
    </citation>
    <scope>NUCLEOTIDE SEQUENCE</scope>
</reference>
<accession>A0A3B1AC92</accession>
<proteinExistence type="predicted"/>
<dbReference type="EMBL" id="UOFR01000034">
    <property type="protein sequence ID" value="VAW95899.1"/>
    <property type="molecule type" value="Genomic_DNA"/>
</dbReference>
<evidence type="ECO:0000313" key="1">
    <source>
        <dbReference type="EMBL" id="VAW95899.1"/>
    </source>
</evidence>
<name>A0A3B1AC92_9ZZZZ</name>
<protein>
    <submittedName>
        <fullName evidence="1">Uncharacterized protein</fullName>
    </submittedName>
</protein>
<sequence>MSNMAEYQGNIMGILSESNKCFESFPEKYPEIDKNQDLQNKVMAMVEKKCPNPATTMMNKQ</sequence>